<accession>A0A494ZUY2</accession>
<dbReference type="OrthoDB" id="9768630at2"/>
<sequence>MKKWKILFAAVLLTMVLSACSGGSADGASDDGGDPDAITAWAWDPLFNIAALELAEEQYVQEAGDFQLDIIDNAQKDIVQKLNTGLSSGTMNGMPNIVLIEDYRAQSFLQAYPDAFYDMSEHVNIDDFAEYKKAPTSFDGKQYGIPFDTGVTGLYLRTDYLEEAGYTPEDLTNITWDEYIEIGKDITEKTGKKMISLNPNDPDHLRHMIQTAGTWFTDEDGETVNMAGNEAVGEALRVFKTMLDEDIAHTNSDWSSRIAAFNSGDIVSVATGNWMTPSVKAEESQSGNWTVVPIPRLSVDGAVNASNVGGSSFYVLNIPGKEQAAEFLASTFGSDTALYQDLVTEIGAIGTYLPALEGEAFNQEDEFFAGQNINADFVKWMMEIPNVNYGMHTYASTDILIGELQNYRSGKALEEVLEDAQKQAEAQLN</sequence>
<organism evidence="2 3">
    <name type="scientific">Oceanobacillus halophilus</name>
    <dbReference type="NCBI Taxonomy" id="930130"/>
    <lineage>
        <taxon>Bacteria</taxon>
        <taxon>Bacillati</taxon>
        <taxon>Bacillota</taxon>
        <taxon>Bacilli</taxon>
        <taxon>Bacillales</taxon>
        <taxon>Bacillaceae</taxon>
        <taxon>Oceanobacillus</taxon>
    </lineage>
</organism>
<dbReference type="InterPro" id="IPR006059">
    <property type="entry name" value="SBP"/>
</dbReference>
<dbReference type="Proteomes" id="UP000269301">
    <property type="component" value="Unassembled WGS sequence"/>
</dbReference>
<feature type="signal peptide" evidence="1">
    <location>
        <begin position="1"/>
        <end position="21"/>
    </location>
</feature>
<dbReference type="PANTHER" id="PTHR43649">
    <property type="entry name" value="ARABINOSE-BINDING PROTEIN-RELATED"/>
    <property type="match status" value="1"/>
</dbReference>
<dbReference type="SUPFAM" id="SSF53850">
    <property type="entry name" value="Periplasmic binding protein-like II"/>
    <property type="match status" value="1"/>
</dbReference>
<keyword evidence="3" id="KW-1185">Reference proteome</keyword>
<evidence type="ECO:0000313" key="2">
    <source>
        <dbReference type="EMBL" id="RKQ30228.1"/>
    </source>
</evidence>
<gene>
    <name evidence="2" type="ORF">D8M06_16185</name>
</gene>
<keyword evidence="1" id="KW-0732">Signal</keyword>
<dbReference type="InterPro" id="IPR050490">
    <property type="entry name" value="Bact_solute-bd_prot1"/>
</dbReference>
<dbReference type="RefSeq" id="WP_121205628.1">
    <property type="nucleotide sequence ID" value="NZ_RBZP01000019.1"/>
</dbReference>
<evidence type="ECO:0000313" key="3">
    <source>
        <dbReference type="Proteomes" id="UP000269301"/>
    </source>
</evidence>
<dbReference type="EMBL" id="RBZP01000019">
    <property type="protein sequence ID" value="RKQ30228.1"/>
    <property type="molecule type" value="Genomic_DNA"/>
</dbReference>
<dbReference type="PANTHER" id="PTHR43649:SF32">
    <property type="entry name" value="SUGAR BINDING SECRETED PROTEIN"/>
    <property type="match status" value="1"/>
</dbReference>
<protein>
    <submittedName>
        <fullName evidence="2">Carbohydrate ABC transporter substrate-binding protein</fullName>
    </submittedName>
</protein>
<reference evidence="2 3" key="1">
    <citation type="journal article" date="2016" name="Int. J. Syst. Evol. Microbiol.">
        <title>Oceanobacillus halophilus sp. nov., a novel moderately halophilic bacterium from a hypersaline lake.</title>
        <authorList>
            <person name="Amoozegar M.A."/>
            <person name="Bagheri M."/>
            <person name="Makhdoumi A."/>
            <person name="Nikou M.M."/>
            <person name="Fazeli S.A.S."/>
            <person name="Schumann P."/>
            <person name="Sproer C."/>
            <person name="Sanchez-Porro C."/>
            <person name="Ventosa A."/>
        </authorList>
    </citation>
    <scope>NUCLEOTIDE SEQUENCE [LARGE SCALE GENOMIC DNA]</scope>
    <source>
        <strain evidence="2 3">DSM 23996</strain>
    </source>
</reference>
<dbReference type="Gene3D" id="3.40.190.10">
    <property type="entry name" value="Periplasmic binding protein-like II"/>
    <property type="match status" value="1"/>
</dbReference>
<comment type="caution">
    <text evidence="2">The sequence shown here is derived from an EMBL/GenBank/DDBJ whole genome shotgun (WGS) entry which is preliminary data.</text>
</comment>
<evidence type="ECO:0000256" key="1">
    <source>
        <dbReference type="SAM" id="SignalP"/>
    </source>
</evidence>
<proteinExistence type="predicted"/>
<feature type="chain" id="PRO_5039355225" evidence="1">
    <location>
        <begin position="22"/>
        <end position="429"/>
    </location>
</feature>
<dbReference type="AlphaFoldDB" id="A0A494ZUY2"/>
<name>A0A494ZUY2_9BACI</name>
<dbReference type="PROSITE" id="PS51257">
    <property type="entry name" value="PROKAR_LIPOPROTEIN"/>
    <property type="match status" value="1"/>
</dbReference>
<dbReference type="Pfam" id="PF13416">
    <property type="entry name" value="SBP_bac_8"/>
    <property type="match status" value="1"/>
</dbReference>